<gene>
    <name evidence="3" type="ORF">LSCM1_01153</name>
</gene>
<dbReference type="PROSITE" id="PS50222">
    <property type="entry name" value="EF_HAND_2"/>
    <property type="match status" value="1"/>
</dbReference>
<organism evidence="3 4">
    <name type="scientific">Leishmania martiniquensis</name>
    <dbReference type="NCBI Taxonomy" id="1580590"/>
    <lineage>
        <taxon>Eukaryota</taxon>
        <taxon>Discoba</taxon>
        <taxon>Euglenozoa</taxon>
        <taxon>Kinetoplastea</taxon>
        <taxon>Metakinetoplastina</taxon>
        <taxon>Trypanosomatida</taxon>
        <taxon>Trypanosomatidae</taxon>
        <taxon>Leishmaniinae</taxon>
        <taxon>Leishmania</taxon>
    </lineage>
</organism>
<dbReference type="GO" id="GO:0016460">
    <property type="term" value="C:myosin II complex"/>
    <property type="evidence" value="ECO:0007669"/>
    <property type="project" value="TreeGrafter"/>
</dbReference>
<keyword evidence="1" id="KW-0677">Repeat</keyword>
<name>A0A836GY80_9TRYP</name>
<dbReference type="RefSeq" id="XP_067174883.1">
    <property type="nucleotide sequence ID" value="XM_067318778.1"/>
</dbReference>
<dbReference type="AlphaFoldDB" id="A0A836GY80"/>
<dbReference type="InterPro" id="IPR002048">
    <property type="entry name" value="EF_hand_dom"/>
</dbReference>
<dbReference type="PANTHER" id="PTHR23048">
    <property type="entry name" value="MYOSIN LIGHT CHAIN 1, 3"/>
    <property type="match status" value="1"/>
</dbReference>
<evidence type="ECO:0000313" key="4">
    <source>
        <dbReference type="Proteomes" id="UP000673552"/>
    </source>
</evidence>
<dbReference type="GO" id="GO:0005509">
    <property type="term" value="F:calcium ion binding"/>
    <property type="evidence" value="ECO:0007669"/>
    <property type="project" value="InterPro"/>
</dbReference>
<dbReference type="InterPro" id="IPR011992">
    <property type="entry name" value="EF-hand-dom_pair"/>
</dbReference>
<dbReference type="GeneID" id="92511290"/>
<dbReference type="Pfam" id="PF13499">
    <property type="entry name" value="EF-hand_7"/>
    <property type="match status" value="1"/>
</dbReference>
<evidence type="ECO:0000313" key="3">
    <source>
        <dbReference type="EMBL" id="KAG5466975.1"/>
    </source>
</evidence>
<reference evidence="4" key="2">
    <citation type="journal article" date="2021" name="Sci. Data">
        <title>Chromosome-scale genome sequencing, assembly and annotation of six genomes from subfamily Leishmaniinae.</title>
        <authorList>
            <person name="Almutairi H."/>
            <person name="Urbaniak M.D."/>
            <person name="Bates M.D."/>
            <person name="Jariyapan N."/>
            <person name="Kwakye-Nuako G."/>
            <person name="Thomaz Soccol V."/>
            <person name="Al-Salem W.S."/>
            <person name="Dillon R.J."/>
            <person name="Bates P.A."/>
            <person name="Gatherer D."/>
        </authorList>
    </citation>
    <scope>NUCLEOTIDE SEQUENCE [LARGE SCALE GENOMIC DNA]</scope>
</reference>
<dbReference type="PANTHER" id="PTHR23048:SF0">
    <property type="entry name" value="CALMODULIN LIKE 3"/>
    <property type="match status" value="1"/>
</dbReference>
<dbReference type="Gene3D" id="1.10.238.10">
    <property type="entry name" value="EF-hand"/>
    <property type="match status" value="2"/>
</dbReference>
<dbReference type="SUPFAM" id="SSF47473">
    <property type="entry name" value="EF-hand"/>
    <property type="match status" value="1"/>
</dbReference>
<dbReference type="InterPro" id="IPR050230">
    <property type="entry name" value="CALM/Myosin/TropC-like"/>
</dbReference>
<dbReference type="SMART" id="SM00054">
    <property type="entry name" value="EFh"/>
    <property type="match status" value="1"/>
</dbReference>
<reference evidence="4" key="1">
    <citation type="journal article" date="2021" name="Microbiol. Resour. Announc.">
        <title>LGAAP: Leishmaniinae Genome Assembly and Annotation Pipeline.</title>
        <authorList>
            <person name="Almutairi H."/>
            <person name="Urbaniak M.D."/>
            <person name="Bates M.D."/>
            <person name="Jariyapan N."/>
            <person name="Kwakye-Nuako G."/>
            <person name="Thomaz-Soccol V."/>
            <person name="Al-Salem W.S."/>
            <person name="Dillon R.J."/>
            <person name="Bates P.A."/>
            <person name="Gatherer D."/>
        </authorList>
    </citation>
    <scope>NUCLEOTIDE SEQUENCE [LARGE SCALE GENOMIC DNA]</scope>
</reference>
<comment type="caution">
    <text evidence="3">The sequence shown here is derived from an EMBL/GenBank/DDBJ whole genome shotgun (WGS) entry which is preliminary data.</text>
</comment>
<sequence>MIMSRSSLMKEAFELLQHDGKIPKASIPTALRAAGLNPSEEKIKEIMLTATDVDMACYEALVEKHDDKMDTAEAVKEAFRVFDKNLDGTVSVAELRHIMTTMGEKYHEEEFRDLIKGFEDNGVIHYEKFVEKMLAPFTEHECTEEAG</sequence>
<evidence type="ECO:0000256" key="1">
    <source>
        <dbReference type="ARBA" id="ARBA00022737"/>
    </source>
</evidence>
<protein>
    <recommendedName>
        <fullName evidence="2">EF-hand domain-containing protein</fullName>
    </recommendedName>
</protein>
<dbReference type="OrthoDB" id="26525at2759"/>
<keyword evidence="4" id="KW-1185">Reference proteome</keyword>
<dbReference type="KEGG" id="lmat:92511290"/>
<proteinExistence type="predicted"/>
<dbReference type="FunFam" id="1.10.238.10:FF:000001">
    <property type="entry name" value="Calmodulin 1"/>
    <property type="match status" value="1"/>
</dbReference>
<evidence type="ECO:0000259" key="2">
    <source>
        <dbReference type="PROSITE" id="PS50222"/>
    </source>
</evidence>
<dbReference type="Proteomes" id="UP000673552">
    <property type="component" value="Unassembled WGS sequence"/>
</dbReference>
<dbReference type="EMBL" id="JAFEUZ010000035">
    <property type="protein sequence ID" value="KAG5466975.1"/>
    <property type="molecule type" value="Genomic_DNA"/>
</dbReference>
<feature type="domain" description="EF-hand" evidence="2">
    <location>
        <begin position="70"/>
        <end position="105"/>
    </location>
</feature>
<dbReference type="CDD" id="cd00051">
    <property type="entry name" value="EFh"/>
    <property type="match status" value="1"/>
</dbReference>
<accession>A0A836GY80</accession>